<keyword evidence="2" id="KW-1185">Reference proteome</keyword>
<dbReference type="AlphaFoldDB" id="A0AAV7TPA6"/>
<evidence type="ECO:0000313" key="1">
    <source>
        <dbReference type="EMBL" id="KAJ1178402.1"/>
    </source>
</evidence>
<accession>A0AAV7TPA6</accession>
<dbReference type="InterPro" id="IPR004244">
    <property type="entry name" value="Transposase_22"/>
</dbReference>
<gene>
    <name evidence="1" type="ORF">NDU88_003648</name>
</gene>
<dbReference type="PANTHER" id="PTHR11505">
    <property type="entry name" value="L1 TRANSPOSABLE ELEMENT-RELATED"/>
    <property type="match status" value="1"/>
</dbReference>
<dbReference type="Gene3D" id="3.30.70.1820">
    <property type="entry name" value="L1 transposable element, RRM domain"/>
    <property type="match status" value="1"/>
</dbReference>
<sequence>MATACTTKDRTLKEMLSKPTGGKAGDGSTLIKQEQQANRDDSESPVTCTFLEALFTLLREDLQMVSKYLFKDLKEVHCELVELGVRVSTPEDHETGCDKKIEQIQQEVIRLREQQFNLQAHAEDLKERSQRNNMRIRWDQTNTEGVDIVTYVRSLFLQIPEAAPDKEICLDMVHTVGLLHANNSCPTDILVCVHDFQLKEMILHKARDLHPLKLKGQAVVLYQDLSAITLQKRSEFYPVTTHLHDTGIIYSWGHPFRIIFCWEGKLHQH</sequence>
<organism evidence="1 2">
    <name type="scientific">Pleurodeles waltl</name>
    <name type="common">Iberian ribbed newt</name>
    <dbReference type="NCBI Taxonomy" id="8319"/>
    <lineage>
        <taxon>Eukaryota</taxon>
        <taxon>Metazoa</taxon>
        <taxon>Chordata</taxon>
        <taxon>Craniata</taxon>
        <taxon>Vertebrata</taxon>
        <taxon>Euteleostomi</taxon>
        <taxon>Amphibia</taxon>
        <taxon>Batrachia</taxon>
        <taxon>Caudata</taxon>
        <taxon>Salamandroidea</taxon>
        <taxon>Salamandridae</taxon>
        <taxon>Pleurodelinae</taxon>
        <taxon>Pleurodeles</taxon>
    </lineage>
</organism>
<proteinExistence type="predicted"/>
<dbReference type="EMBL" id="JANPWB010000006">
    <property type="protein sequence ID" value="KAJ1178402.1"/>
    <property type="molecule type" value="Genomic_DNA"/>
</dbReference>
<dbReference type="Proteomes" id="UP001066276">
    <property type="component" value="Chromosome 3_2"/>
</dbReference>
<reference evidence="1" key="1">
    <citation type="journal article" date="2022" name="bioRxiv">
        <title>Sequencing and chromosome-scale assembly of the giantPleurodeles waltlgenome.</title>
        <authorList>
            <person name="Brown T."/>
            <person name="Elewa A."/>
            <person name="Iarovenko S."/>
            <person name="Subramanian E."/>
            <person name="Araus A.J."/>
            <person name="Petzold A."/>
            <person name="Susuki M."/>
            <person name="Suzuki K.-i.T."/>
            <person name="Hayashi T."/>
            <person name="Toyoda A."/>
            <person name="Oliveira C."/>
            <person name="Osipova E."/>
            <person name="Leigh N.D."/>
            <person name="Simon A."/>
            <person name="Yun M.H."/>
        </authorList>
    </citation>
    <scope>NUCLEOTIDE SEQUENCE</scope>
    <source>
        <strain evidence="1">20211129_DDA</strain>
        <tissue evidence="1">Liver</tissue>
    </source>
</reference>
<name>A0AAV7TPA6_PLEWA</name>
<evidence type="ECO:0000313" key="2">
    <source>
        <dbReference type="Proteomes" id="UP001066276"/>
    </source>
</evidence>
<comment type="caution">
    <text evidence="1">The sequence shown here is derived from an EMBL/GenBank/DDBJ whole genome shotgun (WGS) entry which is preliminary data.</text>
</comment>
<protein>
    <submittedName>
        <fullName evidence="1">Uncharacterized protein</fullName>
    </submittedName>
</protein>